<protein>
    <submittedName>
        <fullName evidence="10">MFS transporter, DHA2 family, methylenomycin A resistance protein</fullName>
    </submittedName>
</protein>
<evidence type="ECO:0000259" key="9">
    <source>
        <dbReference type="PROSITE" id="PS50850"/>
    </source>
</evidence>
<dbReference type="GO" id="GO:0005886">
    <property type="term" value="C:plasma membrane"/>
    <property type="evidence" value="ECO:0007669"/>
    <property type="project" value="UniProtKB-SubCell"/>
</dbReference>
<organism evidence="10 11">
    <name type="scientific">Actinacidiphila yanglinensis</name>
    <dbReference type="NCBI Taxonomy" id="310779"/>
    <lineage>
        <taxon>Bacteria</taxon>
        <taxon>Bacillati</taxon>
        <taxon>Actinomycetota</taxon>
        <taxon>Actinomycetes</taxon>
        <taxon>Kitasatosporales</taxon>
        <taxon>Streptomycetaceae</taxon>
        <taxon>Actinacidiphila</taxon>
    </lineage>
</organism>
<dbReference type="InterPro" id="IPR011701">
    <property type="entry name" value="MFS"/>
</dbReference>
<sequence>MSPEPLTDDSPLPPLPRKLRSRRALPPAPGESGVSPGPTLTAALIGFFLVTLDASVVNVALPAMGRELHGGLAGLQWVVDGYTLAFAALMLSTGALADRVGASRAFAAGTAVFTAASVACGLAPDLVALVAARVVQGTAAAVVLPSSLALVRQAFPDARKRARAISVWAAGGSTAVALGPVLGGALTTAWSWRAIFFVNLPVGVAALLLASRVARSPRRPAPLDLPGQAAAVVALAATTYAVIEGGRVGATAAAVAAVALAVFLAVESRHPHPVVPLGLFRNATVSVSLATGAALSFAFYGVIFVLSLFFQEVRGQSAMTAGLMFLPMTVLISTVNVVSGKATNRYGPRVPMIVGQVVAAAGLLVLLPVGTGTPPPVLALAMAPLGLGAALAVPALTAAAMGAVPAERAGMAAGVLNAGRQVAGGLAVAVFGSLVGDRTRFLSGMREGLVVSAVLLAATAAATAAGLRVRQTAQPGPEGRKLGGGGE</sequence>
<comment type="subcellular location">
    <subcellularLocation>
        <location evidence="1">Cell membrane</location>
        <topology evidence="1">Multi-pass membrane protein</topology>
    </subcellularLocation>
</comment>
<keyword evidence="6" id="KW-0046">Antibiotic resistance</keyword>
<dbReference type="InterPro" id="IPR036259">
    <property type="entry name" value="MFS_trans_sf"/>
</dbReference>
<feature type="transmembrane region" description="Helical" evidence="8">
    <location>
        <begin position="130"/>
        <end position="151"/>
    </location>
</feature>
<feature type="transmembrane region" description="Helical" evidence="8">
    <location>
        <begin position="163"/>
        <end position="186"/>
    </location>
</feature>
<evidence type="ECO:0000256" key="1">
    <source>
        <dbReference type="ARBA" id="ARBA00004651"/>
    </source>
</evidence>
<keyword evidence="3 8" id="KW-0812">Transmembrane</keyword>
<dbReference type="AlphaFoldDB" id="A0A1H5U116"/>
<feature type="transmembrane region" description="Helical" evidence="8">
    <location>
        <begin position="40"/>
        <end position="61"/>
    </location>
</feature>
<evidence type="ECO:0000313" key="11">
    <source>
        <dbReference type="Proteomes" id="UP000236754"/>
    </source>
</evidence>
<dbReference type="PANTHER" id="PTHR42718">
    <property type="entry name" value="MAJOR FACILITATOR SUPERFAMILY MULTIDRUG TRANSPORTER MFSC"/>
    <property type="match status" value="1"/>
</dbReference>
<feature type="transmembrane region" description="Helical" evidence="8">
    <location>
        <begin position="192"/>
        <end position="211"/>
    </location>
</feature>
<keyword evidence="4 8" id="KW-1133">Transmembrane helix</keyword>
<dbReference type="Gene3D" id="1.20.1720.10">
    <property type="entry name" value="Multidrug resistance protein D"/>
    <property type="match status" value="1"/>
</dbReference>
<dbReference type="InterPro" id="IPR020846">
    <property type="entry name" value="MFS_dom"/>
</dbReference>
<dbReference type="GO" id="GO:0046677">
    <property type="term" value="P:response to antibiotic"/>
    <property type="evidence" value="ECO:0007669"/>
    <property type="project" value="UniProtKB-KW"/>
</dbReference>
<feature type="compositionally biased region" description="Low complexity" evidence="7">
    <location>
        <begin position="1"/>
        <end position="10"/>
    </location>
</feature>
<dbReference type="SUPFAM" id="SSF103473">
    <property type="entry name" value="MFS general substrate transporter"/>
    <property type="match status" value="1"/>
</dbReference>
<reference evidence="10 11" key="1">
    <citation type="submission" date="2016-10" db="EMBL/GenBank/DDBJ databases">
        <authorList>
            <person name="de Groot N.N."/>
        </authorList>
    </citation>
    <scope>NUCLEOTIDE SEQUENCE [LARGE SCALE GENOMIC DNA]</scope>
    <source>
        <strain evidence="10 11">CGMCC 4.2023</strain>
    </source>
</reference>
<feature type="transmembrane region" description="Helical" evidence="8">
    <location>
        <begin position="350"/>
        <end position="371"/>
    </location>
</feature>
<dbReference type="GO" id="GO:0022857">
    <property type="term" value="F:transmembrane transporter activity"/>
    <property type="evidence" value="ECO:0007669"/>
    <property type="project" value="InterPro"/>
</dbReference>
<feature type="transmembrane region" description="Helical" evidence="8">
    <location>
        <begin position="418"/>
        <end position="436"/>
    </location>
</feature>
<dbReference type="PANTHER" id="PTHR42718:SF9">
    <property type="entry name" value="MAJOR FACILITATOR SUPERFAMILY MULTIDRUG TRANSPORTER MFSC"/>
    <property type="match status" value="1"/>
</dbReference>
<accession>A0A1H5U116</accession>
<dbReference type="Proteomes" id="UP000236754">
    <property type="component" value="Unassembled WGS sequence"/>
</dbReference>
<keyword evidence="2" id="KW-0813">Transport</keyword>
<evidence type="ECO:0000256" key="6">
    <source>
        <dbReference type="ARBA" id="ARBA00023251"/>
    </source>
</evidence>
<dbReference type="Pfam" id="PF07690">
    <property type="entry name" value="MFS_1"/>
    <property type="match status" value="1"/>
</dbReference>
<evidence type="ECO:0000256" key="7">
    <source>
        <dbReference type="SAM" id="MobiDB-lite"/>
    </source>
</evidence>
<evidence type="ECO:0000313" key="10">
    <source>
        <dbReference type="EMBL" id="SEF68690.1"/>
    </source>
</evidence>
<evidence type="ECO:0000256" key="4">
    <source>
        <dbReference type="ARBA" id="ARBA00022989"/>
    </source>
</evidence>
<proteinExistence type="predicted"/>
<feature type="transmembrane region" description="Helical" evidence="8">
    <location>
        <begin position="377"/>
        <end position="406"/>
    </location>
</feature>
<keyword evidence="5 8" id="KW-0472">Membrane</keyword>
<feature type="transmembrane region" description="Helical" evidence="8">
    <location>
        <begin position="287"/>
        <end position="310"/>
    </location>
</feature>
<dbReference type="OrthoDB" id="9781469at2"/>
<dbReference type="RefSeq" id="WP_103884060.1">
    <property type="nucleotide sequence ID" value="NZ_FNVU01000001.1"/>
</dbReference>
<dbReference type="CDD" id="cd17321">
    <property type="entry name" value="MFS_MMR_MDR_like"/>
    <property type="match status" value="1"/>
</dbReference>
<evidence type="ECO:0000256" key="3">
    <source>
        <dbReference type="ARBA" id="ARBA00022692"/>
    </source>
</evidence>
<feature type="domain" description="Major facilitator superfamily (MFS) profile" evidence="9">
    <location>
        <begin position="39"/>
        <end position="470"/>
    </location>
</feature>
<evidence type="ECO:0000256" key="2">
    <source>
        <dbReference type="ARBA" id="ARBA00022448"/>
    </source>
</evidence>
<dbReference type="Gene3D" id="1.20.1250.20">
    <property type="entry name" value="MFS general substrate transporter like domains"/>
    <property type="match status" value="1"/>
</dbReference>
<evidence type="ECO:0000256" key="5">
    <source>
        <dbReference type="ARBA" id="ARBA00023136"/>
    </source>
</evidence>
<feature type="transmembrane region" description="Helical" evidence="8">
    <location>
        <begin position="316"/>
        <end position="338"/>
    </location>
</feature>
<dbReference type="EMBL" id="FNVU01000001">
    <property type="protein sequence ID" value="SEF68690.1"/>
    <property type="molecule type" value="Genomic_DNA"/>
</dbReference>
<evidence type="ECO:0000256" key="8">
    <source>
        <dbReference type="SAM" id="Phobius"/>
    </source>
</evidence>
<name>A0A1H5U116_9ACTN</name>
<gene>
    <name evidence="10" type="ORF">SAMN05216223_101728</name>
</gene>
<feature type="transmembrane region" description="Helical" evidence="8">
    <location>
        <begin position="249"/>
        <end position="266"/>
    </location>
</feature>
<dbReference type="PROSITE" id="PS50850">
    <property type="entry name" value="MFS"/>
    <property type="match status" value="1"/>
</dbReference>
<feature type="transmembrane region" description="Helical" evidence="8">
    <location>
        <begin position="448"/>
        <end position="467"/>
    </location>
</feature>
<keyword evidence="11" id="KW-1185">Reference proteome</keyword>
<feature type="region of interest" description="Disordered" evidence="7">
    <location>
        <begin position="1"/>
        <end position="35"/>
    </location>
</feature>